<feature type="region of interest" description="Disordered" evidence="1">
    <location>
        <begin position="1061"/>
        <end position="1083"/>
    </location>
</feature>
<reference evidence="2 3" key="1">
    <citation type="submission" date="2018-02" db="EMBL/GenBank/DDBJ databases">
        <title>Subsurface microbial communities from deep shales in Ohio and West Virginia, USA.</title>
        <authorList>
            <person name="Wrighton K."/>
        </authorList>
    </citation>
    <scope>NUCLEOTIDE SEQUENCE [LARGE SCALE GENOMIC DNA]</scope>
    <source>
        <strain evidence="2 3">OWC-G53F</strain>
    </source>
</reference>
<evidence type="ECO:0000256" key="1">
    <source>
        <dbReference type="SAM" id="MobiDB-lite"/>
    </source>
</evidence>
<proteinExistence type="predicted"/>
<dbReference type="RefSeq" id="WP_104423242.1">
    <property type="nucleotide sequence ID" value="NZ_PTIY01000004.1"/>
</dbReference>
<accession>A0A2S6H4T7</accession>
<dbReference type="Proteomes" id="UP000238071">
    <property type="component" value="Unassembled WGS sequence"/>
</dbReference>
<evidence type="ECO:0000313" key="2">
    <source>
        <dbReference type="EMBL" id="PPK72457.1"/>
    </source>
</evidence>
<sequence length="1198" mass="127863">MSNNPKLDQSIKQVLESLPVVVSDIQERPDYNQNPAFADDIKHLNNFKQELLIASVAPSLSTSTMAELQNTAKNTILPMIENQIAANVAITKMGQLNTNRTITPTLATKLNINLASFQDEVQLLVAYLSEALTPPPPEKGRLLRLEVSGAQKIDDNRYIADYAPVGNVVIRAVVEPNAPSVIESLNWEGGESGSTKDCRLIPLDRITRKDSPAVITAWLGDTRLQISVTVRPLLGGLDVSNAIYNGERWIAQYSADGEPVTVRATMMPDIPDAYRYLSWDGGNIDPQHQNDRRLVPRNAVTQPGKPVAVSAKLNPQLEVQIEVVPQLTALTVTTGDGLANPTATEGNTSRYTIAYGNGNITVTAVTQPATVEAWAHIAWTGNGVDGGQANIKTLPRNALTTFGQDGQTITATLGDTARTAIIKVAPTLVSLAVSTLDGAVAATATIGNTSDYAVNYADGNITVTATTSPQEQAAWAYIAWTGDGVDGGQANIKTLPRNALTTSGQAGKTITATLGDTARTAIIKVVPTLVSLAVSTVDGAVAATATAGNTSDYAVNYADGNITVTATTSPQEQAAWAYIVWTGDGVDGGQANIKTLTRNTLTPFGQAGRSVTATVNGTALIARIKVVPTLNALTIPVYGFATGVGQQWYSYQLSNPNTFNISDANPKAVARAATTPDTAAAWAYIVWADDGNLNQVEAGSQARLRTVRLNAANTVNLTATIGAQQLQAQLAIRAPQQWPANGAQLALNNITFSGGRAVTIDYETGSTLANLRYAEHFPRTWYRANPGTAQQYPQAVLYQPPQTYTRNTPVGIAAQIGITQAPNADADNTPIRATAFFRRPDGDASQLSWQQNANIPAAGGGPVAFPATNSANLPDVVLHEDQLLVFWEFRIGMGNWVLFDVSEHSVYVTLADPIATERNTLNDPAAAGSAYTLWSMLDISCAAGKETNDDAGAAIGIFTAFQPSNPNNKLRRKHDNVTFKYWNPRPGLAQHLTARTGGVVDPHLVIASGSGSCLSFAQMLMSMFGIHGIDGARLVEVESNPAVSPEAVRFLVRNWDFNQPPPPSGTAYTHNKRNDGTAPNPPAGWATWTAGAGQNSPNPPPAFINHFIVRLEQIGIGLDLFFDPSYGSVPVGSWQTWVNISIAGLERSGMRQPPTKWYHFRAPNPVPQTNAGFVKQNPNLAPDNLVKLRYASDNTAIN</sequence>
<dbReference type="EMBL" id="PTIY01000004">
    <property type="protein sequence ID" value="PPK72457.1"/>
    <property type="molecule type" value="Genomic_DNA"/>
</dbReference>
<name>A0A2S6H4T7_9GAMM</name>
<protein>
    <submittedName>
        <fullName evidence="2">Uncharacterized protein</fullName>
    </submittedName>
</protein>
<gene>
    <name evidence="2" type="ORF">B0F88_104252</name>
</gene>
<keyword evidence="3" id="KW-1185">Reference proteome</keyword>
<dbReference type="AlphaFoldDB" id="A0A2S6H4T7"/>
<evidence type="ECO:0000313" key="3">
    <source>
        <dbReference type="Proteomes" id="UP000238071"/>
    </source>
</evidence>
<comment type="caution">
    <text evidence="2">The sequence shown here is derived from an EMBL/GenBank/DDBJ whole genome shotgun (WGS) entry which is preliminary data.</text>
</comment>
<organism evidence="2 3">
    <name type="scientific">Methylobacter tundripaludum</name>
    <dbReference type="NCBI Taxonomy" id="173365"/>
    <lineage>
        <taxon>Bacteria</taxon>
        <taxon>Pseudomonadati</taxon>
        <taxon>Pseudomonadota</taxon>
        <taxon>Gammaproteobacteria</taxon>
        <taxon>Methylococcales</taxon>
        <taxon>Methylococcaceae</taxon>
        <taxon>Methylobacter</taxon>
    </lineage>
</organism>
<dbReference type="OrthoDB" id="194608at2"/>